<dbReference type="Gene3D" id="3.30.2390.20">
    <property type="entry name" value="Type VII secretion system EccB, repeat 1 domain"/>
    <property type="match status" value="1"/>
</dbReference>
<dbReference type="RefSeq" id="WP_345461908.1">
    <property type="nucleotide sequence ID" value="NZ_BAABHF010000016.1"/>
</dbReference>
<feature type="transmembrane region" description="Helical" evidence="2">
    <location>
        <begin position="41"/>
        <end position="61"/>
    </location>
</feature>
<dbReference type="InterPro" id="IPR044857">
    <property type="entry name" value="T7SS_EccB_R1"/>
</dbReference>
<dbReference type="InterPro" id="IPR007795">
    <property type="entry name" value="T7SS_EccB"/>
</dbReference>
<keyword evidence="2" id="KW-0472">Membrane</keyword>
<dbReference type="Pfam" id="PF05108">
    <property type="entry name" value="T7SS_ESX1_EccB"/>
    <property type="match status" value="1"/>
</dbReference>
<evidence type="ECO:0000256" key="1">
    <source>
        <dbReference type="SAM" id="MobiDB-lite"/>
    </source>
</evidence>
<keyword evidence="2" id="KW-0812">Transmembrane</keyword>
<comment type="caution">
    <text evidence="3">The sequence shown here is derived from an EMBL/GenBank/DDBJ whole genome shotgun (WGS) entry which is preliminary data.</text>
</comment>
<proteinExistence type="predicted"/>
<reference evidence="4" key="1">
    <citation type="journal article" date="2019" name="Int. J. Syst. Evol. Microbiol.">
        <title>The Global Catalogue of Microorganisms (GCM) 10K type strain sequencing project: providing services to taxonomists for standard genome sequencing and annotation.</title>
        <authorList>
            <consortium name="The Broad Institute Genomics Platform"/>
            <consortium name="The Broad Institute Genome Sequencing Center for Infectious Disease"/>
            <person name="Wu L."/>
            <person name="Ma J."/>
        </authorList>
    </citation>
    <scope>NUCLEOTIDE SEQUENCE [LARGE SCALE GENOMIC DNA]</scope>
    <source>
        <strain evidence="4">JCM 17933</strain>
    </source>
</reference>
<keyword evidence="4" id="KW-1185">Reference proteome</keyword>
<evidence type="ECO:0000313" key="3">
    <source>
        <dbReference type="EMBL" id="GAA4491268.1"/>
    </source>
</evidence>
<feature type="region of interest" description="Disordered" evidence="1">
    <location>
        <begin position="306"/>
        <end position="328"/>
    </location>
</feature>
<protein>
    <recommendedName>
        <fullName evidence="5">Type VII secretion protein EccB</fullName>
    </recommendedName>
</protein>
<evidence type="ECO:0008006" key="5">
    <source>
        <dbReference type="Google" id="ProtNLM"/>
    </source>
</evidence>
<dbReference type="PANTHER" id="PTHR40765">
    <property type="entry name" value="ESX-2 SECRETION SYSTEM ATPASE ECCB2"/>
    <property type="match status" value="1"/>
</dbReference>
<accession>A0ABP8PRP9</accession>
<organism evidence="3 4">
    <name type="scientific">Actinoallomurus oryzae</name>
    <dbReference type="NCBI Taxonomy" id="502180"/>
    <lineage>
        <taxon>Bacteria</taxon>
        <taxon>Bacillati</taxon>
        <taxon>Actinomycetota</taxon>
        <taxon>Actinomycetes</taxon>
        <taxon>Streptosporangiales</taxon>
        <taxon>Thermomonosporaceae</taxon>
        <taxon>Actinoallomurus</taxon>
    </lineage>
</organism>
<name>A0ABP8PRP9_9ACTN</name>
<feature type="region of interest" description="Disordered" evidence="1">
    <location>
        <begin position="452"/>
        <end position="477"/>
    </location>
</feature>
<dbReference type="NCBIfam" id="TIGR03919">
    <property type="entry name" value="T7SS_EccB"/>
    <property type="match status" value="1"/>
</dbReference>
<dbReference type="EMBL" id="BAABHF010000016">
    <property type="protein sequence ID" value="GAA4491268.1"/>
    <property type="molecule type" value="Genomic_DNA"/>
</dbReference>
<sequence length="477" mass="48999">MHNRRDEVQAHMFVVSRLSSGLLLADPDATDPPIRRTTRGLVIGLVLGLIAVIGVGIYGFLMPGGAKSWRTEGTMVTEKQTGARYLYTGGVLRPVANYTSALLIMGSRLGVRRVAATSLSGTPVGAPIGIEGAPDRPPAAKDLRNDAWQVCSSAGGDGTPVSTLEVAIPTVAPAMDRGLLVSAPGDVEYLIWHDRRFRLPDGPRTAELLGYATVHPYPVGAAFVNAIPAGADLAFPRVPGAGRAGPRLSGSSTRIGQVFVERRPGSADQYFLLTRDGLMPLTPTLVALGGGGKSAGAIDTATASQHLTTAPGNDPSSGLPPTPPAVTDVPAGEQPCVRVDPTTTTVAFTADEEVGGFPVTARAQTTPPCSAIDRIGVPPGHGVLAYARSDGGHAATGATFLVTAERVKYPLDGGTALKNLGYDKAQAMPVPVSLLDLLPTGPRLDPVAAMSGTTATTPPPTVGCRVEKPGSSPGQSG</sequence>
<dbReference type="Proteomes" id="UP001500503">
    <property type="component" value="Unassembled WGS sequence"/>
</dbReference>
<gene>
    <name evidence="3" type="ORF">GCM10023191_024940</name>
</gene>
<evidence type="ECO:0000313" key="4">
    <source>
        <dbReference type="Proteomes" id="UP001500503"/>
    </source>
</evidence>
<feature type="compositionally biased region" description="Polar residues" evidence="1">
    <location>
        <begin position="306"/>
        <end position="316"/>
    </location>
</feature>
<keyword evidence="2" id="KW-1133">Transmembrane helix</keyword>
<evidence type="ECO:0000256" key="2">
    <source>
        <dbReference type="SAM" id="Phobius"/>
    </source>
</evidence>
<dbReference type="PANTHER" id="PTHR40765:SF2">
    <property type="entry name" value="ESX-2 SECRETION SYSTEM ATPASE ECCB2"/>
    <property type="match status" value="1"/>
</dbReference>